<protein>
    <recommendedName>
        <fullName evidence="1">RiboL-PSP-HEPN domain-containing protein</fullName>
    </recommendedName>
</protein>
<dbReference type="Pfam" id="PF18735">
    <property type="entry name" value="HEPN_RiboL-PSP"/>
    <property type="match status" value="1"/>
</dbReference>
<reference evidence="2 3" key="1">
    <citation type="submission" date="2018-08" db="EMBL/GenBank/DDBJ databases">
        <title>A genome reference for cultivated species of the human gut microbiota.</title>
        <authorList>
            <person name="Zou Y."/>
            <person name="Xue W."/>
            <person name="Luo G."/>
        </authorList>
    </citation>
    <scope>NUCLEOTIDE SEQUENCE [LARGE SCALE GENOMIC DNA]</scope>
    <source>
        <strain evidence="2 3">AF14-42</strain>
    </source>
</reference>
<dbReference type="EMBL" id="QRZC01000051">
    <property type="protein sequence ID" value="RGV34127.1"/>
    <property type="molecule type" value="Genomic_DNA"/>
</dbReference>
<evidence type="ECO:0000313" key="3">
    <source>
        <dbReference type="Proteomes" id="UP000285343"/>
    </source>
</evidence>
<dbReference type="Proteomes" id="UP000285343">
    <property type="component" value="Unassembled WGS sequence"/>
</dbReference>
<dbReference type="RefSeq" id="WP_117867282.1">
    <property type="nucleotide sequence ID" value="NZ_QRZC01000051.1"/>
</dbReference>
<comment type="caution">
    <text evidence="2">The sequence shown here is derived from an EMBL/GenBank/DDBJ whole genome shotgun (WGS) entry which is preliminary data.</text>
</comment>
<feature type="domain" description="RiboL-PSP-HEPN" evidence="1">
    <location>
        <begin position="7"/>
        <end position="169"/>
    </location>
</feature>
<name>A0A412X1F3_BACUN</name>
<dbReference type="AlphaFoldDB" id="A0A412X1F3"/>
<organism evidence="2 3">
    <name type="scientific">Bacteroides uniformis</name>
    <dbReference type="NCBI Taxonomy" id="820"/>
    <lineage>
        <taxon>Bacteria</taxon>
        <taxon>Pseudomonadati</taxon>
        <taxon>Bacteroidota</taxon>
        <taxon>Bacteroidia</taxon>
        <taxon>Bacteroidales</taxon>
        <taxon>Bacteroidaceae</taxon>
        <taxon>Bacteroides</taxon>
    </lineage>
</organism>
<proteinExistence type="predicted"/>
<evidence type="ECO:0000259" key="1">
    <source>
        <dbReference type="Pfam" id="PF18735"/>
    </source>
</evidence>
<evidence type="ECO:0000313" key="2">
    <source>
        <dbReference type="EMBL" id="RGV34127.1"/>
    </source>
</evidence>
<accession>A0A412X1F3</accession>
<sequence>MTINNTEILQIVGDIETEYNKSTTTTHYAVLYSKLAVIEFCGWIEQVFDEILDEYITDKLMLPANYNHIKNNIIAPNYGLHYEKNFRKMMMSIIGINNLESLEDTLESHSAHLSTFKSILGSFTTTRNIAAHTYTPHLGFTTTYQSPSIVISNIHTITPILQDIEQLIMRH</sequence>
<dbReference type="InterPro" id="IPR041519">
    <property type="entry name" value="HEPN_RiboL-PSP"/>
</dbReference>
<gene>
    <name evidence="2" type="ORF">DWW14_23005</name>
</gene>